<dbReference type="EMBL" id="CP063849">
    <property type="protein sequence ID" value="QOY90784.1"/>
    <property type="molecule type" value="Genomic_DNA"/>
</dbReference>
<reference evidence="2 3" key="1">
    <citation type="submission" date="2020-10" db="EMBL/GenBank/DDBJ databases">
        <title>Complete genome sequence of Paludibaculum fermentans P105T, a facultatively anaerobic acidobacterium capable of dissimilatory Fe(III) reduction.</title>
        <authorList>
            <person name="Dedysh S.N."/>
            <person name="Beletsky A.V."/>
            <person name="Kulichevskaya I.S."/>
            <person name="Mardanov A.V."/>
            <person name="Ravin N.V."/>
        </authorList>
    </citation>
    <scope>NUCLEOTIDE SEQUENCE [LARGE SCALE GENOMIC DNA]</scope>
    <source>
        <strain evidence="2 3">P105</strain>
    </source>
</reference>
<dbReference type="KEGG" id="pfer:IRI77_12805"/>
<feature type="transmembrane region" description="Helical" evidence="1">
    <location>
        <begin position="67"/>
        <end position="86"/>
    </location>
</feature>
<evidence type="ECO:0000313" key="3">
    <source>
        <dbReference type="Proteomes" id="UP000593892"/>
    </source>
</evidence>
<feature type="transmembrane region" description="Helical" evidence="1">
    <location>
        <begin position="6"/>
        <end position="22"/>
    </location>
</feature>
<feature type="transmembrane region" description="Helical" evidence="1">
    <location>
        <begin position="138"/>
        <end position="157"/>
    </location>
</feature>
<dbReference type="AlphaFoldDB" id="A0A7S7NVY9"/>
<proteinExistence type="predicted"/>
<name>A0A7S7NVY9_PALFE</name>
<evidence type="ECO:0000313" key="2">
    <source>
        <dbReference type="EMBL" id="QOY90784.1"/>
    </source>
</evidence>
<keyword evidence="1" id="KW-1133">Transmembrane helix</keyword>
<dbReference type="Proteomes" id="UP000593892">
    <property type="component" value="Chromosome"/>
</dbReference>
<accession>A0A7S7NVY9</accession>
<sequence>MSFFSTVIVSMSSLLLAIRLIWRHRREPSVFALSIGLGMISLYLLLLHVLFGFPAAQEVQAKSGSDYGFLTMVLALYICMLLGMMAEYGYHHFSLPVGSRQRFDFGSIARPILVSPLVFIPLVSSIQNSGLDLVHMDGMRFMVFVVAFENGFLWRGYSGVALSRFGPKPPTGG</sequence>
<keyword evidence="1" id="KW-0812">Transmembrane</keyword>
<keyword evidence="3" id="KW-1185">Reference proteome</keyword>
<evidence type="ECO:0000256" key="1">
    <source>
        <dbReference type="SAM" id="Phobius"/>
    </source>
</evidence>
<organism evidence="2 3">
    <name type="scientific">Paludibaculum fermentans</name>
    <dbReference type="NCBI Taxonomy" id="1473598"/>
    <lineage>
        <taxon>Bacteria</taxon>
        <taxon>Pseudomonadati</taxon>
        <taxon>Acidobacteriota</taxon>
        <taxon>Terriglobia</taxon>
        <taxon>Bryobacterales</taxon>
        <taxon>Bryobacteraceae</taxon>
        <taxon>Paludibaculum</taxon>
    </lineage>
</organism>
<feature type="transmembrane region" description="Helical" evidence="1">
    <location>
        <begin position="107"/>
        <end position="126"/>
    </location>
</feature>
<protein>
    <submittedName>
        <fullName evidence="2">Uncharacterized protein</fullName>
    </submittedName>
</protein>
<keyword evidence="1" id="KW-0472">Membrane</keyword>
<gene>
    <name evidence="2" type="ORF">IRI77_12805</name>
</gene>
<feature type="transmembrane region" description="Helical" evidence="1">
    <location>
        <begin position="29"/>
        <end position="55"/>
    </location>
</feature>
<dbReference type="RefSeq" id="WP_194452441.1">
    <property type="nucleotide sequence ID" value="NZ_CP063849.1"/>
</dbReference>